<dbReference type="RefSeq" id="WP_071611512.1">
    <property type="nucleotide sequence ID" value="NZ_CP015756.1"/>
</dbReference>
<evidence type="ECO:0000313" key="2">
    <source>
        <dbReference type="Proteomes" id="UP000182569"/>
    </source>
</evidence>
<evidence type="ECO:0000313" key="1">
    <source>
        <dbReference type="EMBL" id="APC39216.1"/>
    </source>
</evidence>
<gene>
    <name evidence="1" type="ORF">A7L45_03640</name>
</gene>
<dbReference type="KEGG" id="ceu:A7L45_03640"/>
<keyword evidence="2" id="KW-1185">Reference proteome</keyword>
<accession>A0A1J0GDY2</accession>
<protein>
    <recommendedName>
        <fullName evidence="3">Bacteriocin</fullName>
    </recommendedName>
</protein>
<dbReference type="Proteomes" id="UP000182569">
    <property type="component" value="Chromosome"/>
</dbReference>
<proteinExistence type="predicted"/>
<sequence>MEMKINSNFIGLEAQEVESINGGSNLFQVGLGVVGTGIAVAALVAAPEITLPVTAAYYYGIGVAGNTIYNGIK</sequence>
<organism evidence="1 2">
    <name type="scientific">Clostridium estertheticum subsp. estertheticum</name>
    <dbReference type="NCBI Taxonomy" id="1552"/>
    <lineage>
        <taxon>Bacteria</taxon>
        <taxon>Bacillati</taxon>
        <taxon>Bacillota</taxon>
        <taxon>Clostridia</taxon>
        <taxon>Eubacteriales</taxon>
        <taxon>Clostridiaceae</taxon>
        <taxon>Clostridium</taxon>
    </lineage>
</organism>
<reference evidence="2" key="1">
    <citation type="journal article" date="2016" name="Front. Microbiol.">
        <title>Complete Genome Sequence of Clostridium estertheticum DSM 8809, a Microbe Identified in Spoiled Vacuum Packed Beef.</title>
        <authorList>
            <person name="Yu Z."/>
            <person name="Gunn L."/>
            <person name="Brennan E."/>
            <person name="Reid R."/>
            <person name="Wall P.G."/>
            <person name="Gaora O.P."/>
            <person name="Hurley D."/>
            <person name="Bolton D."/>
            <person name="Fanning S."/>
        </authorList>
    </citation>
    <scope>NUCLEOTIDE SEQUENCE [LARGE SCALE GENOMIC DNA]</scope>
    <source>
        <strain evidence="2">DSM 8809</strain>
    </source>
</reference>
<name>A0A1J0GDY2_9CLOT</name>
<dbReference type="AlphaFoldDB" id="A0A1J0GDY2"/>
<evidence type="ECO:0008006" key="3">
    <source>
        <dbReference type="Google" id="ProtNLM"/>
    </source>
</evidence>
<dbReference type="EMBL" id="CP015756">
    <property type="protein sequence ID" value="APC39216.1"/>
    <property type="molecule type" value="Genomic_DNA"/>
</dbReference>